<evidence type="ECO:0000256" key="6">
    <source>
        <dbReference type="ARBA" id="ARBA00023004"/>
    </source>
</evidence>
<evidence type="ECO:0000313" key="10">
    <source>
        <dbReference type="Proteomes" id="UP000071778"/>
    </source>
</evidence>
<keyword evidence="6 7" id="KW-0408">Iron</keyword>
<evidence type="ECO:0000256" key="2">
    <source>
        <dbReference type="ARBA" id="ARBA00022617"/>
    </source>
</evidence>
<dbReference type="GO" id="GO:0020037">
    <property type="term" value="F:heme binding"/>
    <property type="evidence" value="ECO:0007669"/>
    <property type="project" value="InterPro"/>
</dbReference>
<gene>
    <name evidence="9" type="ORF">CAter282_0272</name>
</gene>
<evidence type="ECO:0000256" key="3">
    <source>
        <dbReference type="ARBA" id="ARBA00022723"/>
    </source>
</evidence>
<dbReference type="SUPFAM" id="SSF46626">
    <property type="entry name" value="Cytochrome c"/>
    <property type="match status" value="2"/>
</dbReference>
<keyword evidence="4" id="KW-0732">Signal</keyword>
<dbReference type="Pfam" id="PF03150">
    <property type="entry name" value="CCP_MauG"/>
    <property type="match status" value="1"/>
</dbReference>
<protein>
    <submittedName>
        <fullName evidence="9">Cytochrome c family protein</fullName>
    </submittedName>
</protein>
<dbReference type="Gene3D" id="1.10.760.10">
    <property type="entry name" value="Cytochrome c-like domain"/>
    <property type="match status" value="2"/>
</dbReference>
<dbReference type="PROSITE" id="PS51257">
    <property type="entry name" value="PROKAR_LIPOPROTEIN"/>
    <property type="match status" value="1"/>
</dbReference>
<name>A0A127PLB4_9BURK</name>
<comment type="subcellular location">
    <subcellularLocation>
        <location evidence="1">Cell envelope</location>
    </subcellularLocation>
</comment>
<keyword evidence="2 7" id="KW-0349">Heme</keyword>
<reference evidence="9 10" key="1">
    <citation type="submission" date="2015-11" db="EMBL/GenBank/DDBJ databases">
        <title>Exploring the genomic traits of fungus-feeding bacterial genus Collimonas.</title>
        <authorList>
            <person name="Song C."/>
            <person name="Schmidt R."/>
            <person name="de Jager V."/>
            <person name="Krzyzanowska D."/>
            <person name="Jongedijk E."/>
            <person name="Cankar K."/>
            <person name="Beekwilder J."/>
            <person name="van Veen A."/>
            <person name="de Boer W."/>
            <person name="van Veen J.A."/>
            <person name="Garbeva P."/>
        </authorList>
    </citation>
    <scope>NUCLEOTIDE SEQUENCE [LARGE SCALE GENOMIC DNA]</scope>
    <source>
        <strain evidence="9 10">Ter282</strain>
    </source>
</reference>
<organism evidence="9 10">
    <name type="scientific">Collimonas arenae</name>
    <dbReference type="NCBI Taxonomy" id="279058"/>
    <lineage>
        <taxon>Bacteria</taxon>
        <taxon>Pseudomonadati</taxon>
        <taxon>Pseudomonadota</taxon>
        <taxon>Betaproteobacteria</taxon>
        <taxon>Burkholderiales</taxon>
        <taxon>Oxalobacteraceae</taxon>
        <taxon>Collimonas</taxon>
    </lineage>
</organism>
<dbReference type="Proteomes" id="UP000071778">
    <property type="component" value="Chromosome"/>
</dbReference>
<dbReference type="GO" id="GO:0046872">
    <property type="term" value="F:metal ion binding"/>
    <property type="evidence" value="ECO:0007669"/>
    <property type="project" value="UniProtKB-KW"/>
</dbReference>
<feature type="domain" description="Cytochrome c" evidence="8">
    <location>
        <begin position="83"/>
        <end position="239"/>
    </location>
</feature>
<dbReference type="InterPro" id="IPR004852">
    <property type="entry name" value="Di-haem_cyt_c_peroxidsae"/>
</dbReference>
<dbReference type="GO" id="GO:0009055">
    <property type="term" value="F:electron transfer activity"/>
    <property type="evidence" value="ECO:0007669"/>
    <property type="project" value="InterPro"/>
</dbReference>
<dbReference type="GO" id="GO:0004130">
    <property type="term" value="F:cytochrome-c peroxidase activity"/>
    <property type="evidence" value="ECO:0007669"/>
    <property type="project" value="TreeGrafter"/>
</dbReference>
<dbReference type="GO" id="GO:0030313">
    <property type="term" value="C:cell envelope"/>
    <property type="evidence" value="ECO:0007669"/>
    <property type="project" value="UniProtKB-SubCell"/>
</dbReference>
<evidence type="ECO:0000256" key="5">
    <source>
        <dbReference type="ARBA" id="ARBA00023002"/>
    </source>
</evidence>
<sequence>MKIRFQPHPALAAPAASSTAILAFAILMLLVTACDRQGKTGSAAAPLAVSGAVAPAPAVASIPATPAQAALARLNAPIVPLSAVAEVGKKIFYDQSLSASGKLSCASCHNPDNAHAPANGLAVQLGGRHVQAQGGRAVPSLRYHEHAPAFSIGPDIKPDEDDKGAVLQAAAKANPIAPAVAKSTLQPAAAMQEVVPQGGFDWDGRAINLTDQAGGPLLAANEMANKSATQLLAKLKAAPYAKDMLQLFGPAVFTSPNLALGEAYYALALYQKEDRSFHPYDSKYDYYLAQQVQLSEQEMRGLKLFKDPKKGNCATCHIEKPSRDGNFPPVFTDYQFEALAAPRNKAILANRDPKYFDMGMCGPWRKDAAKQLNYCGYFKTPTLRNVATRQVYFHNGVFHSLEDVVHFYMERETKPEKWYPRGKDGLLKKYDDLPAAYHANVDVTDAPFDSKAGAQPALTDDEIKDVVAFLKTLNDGYRPEGKQIAGK</sequence>
<dbReference type="InterPro" id="IPR036909">
    <property type="entry name" value="Cyt_c-like_dom_sf"/>
</dbReference>
<evidence type="ECO:0000256" key="7">
    <source>
        <dbReference type="PROSITE-ProRule" id="PRU00433"/>
    </source>
</evidence>
<evidence type="ECO:0000256" key="4">
    <source>
        <dbReference type="ARBA" id="ARBA00022729"/>
    </source>
</evidence>
<keyword evidence="3 7" id="KW-0479">Metal-binding</keyword>
<dbReference type="EMBL" id="CP013235">
    <property type="protein sequence ID" value="AMP08094.1"/>
    <property type="molecule type" value="Genomic_DNA"/>
</dbReference>
<dbReference type="AlphaFoldDB" id="A0A127PLB4"/>
<dbReference type="InterPro" id="IPR009056">
    <property type="entry name" value="Cyt_c-like_dom"/>
</dbReference>
<evidence type="ECO:0000259" key="8">
    <source>
        <dbReference type="PROSITE" id="PS51007"/>
    </source>
</evidence>
<evidence type="ECO:0000313" key="9">
    <source>
        <dbReference type="EMBL" id="AMP08094.1"/>
    </source>
</evidence>
<accession>A0A127PLB4</accession>
<feature type="domain" description="Cytochrome c" evidence="8">
    <location>
        <begin position="296"/>
        <end position="474"/>
    </location>
</feature>
<dbReference type="PANTHER" id="PTHR30600:SF10">
    <property type="entry name" value="BLL6722 PROTEIN"/>
    <property type="match status" value="1"/>
</dbReference>
<dbReference type="PANTHER" id="PTHR30600">
    <property type="entry name" value="CYTOCHROME C PEROXIDASE-RELATED"/>
    <property type="match status" value="1"/>
</dbReference>
<keyword evidence="5" id="KW-0560">Oxidoreductase</keyword>
<dbReference type="InterPro" id="IPR051395">
    <property type="entry name" value="Cytochrome_c_Peroxidase/MauG"/>
</dbReference>
<proteinExistence type="predicted"/>
<dbReference type="PROSITE" id="PS51007">
    <property type="entry name" value="CYTC"/>
    <property type="match status" value="2"/>
</dbReference>
<dbReference type="PATRIC" id="fig|279058.17.peg.294"/>
<keyword evidence="10" id="KW-1185">Reference proteome</keyword>
<evidence type="ECO:0000256" key="1">
    <source>
        <dbReference type="ARBA" id="ARBA00004196"/>
    </source>
</evidence>